<sequence length="298" mass="35476">MKYFIRVSYFLLPILLLVMHTQASAYYDRLETVKKRTLLILLPDREEAFIEDYQKLVPEAWTLTPVKVISARALPDYSSDTAQKYAYLTVGGERYERVDFSTGQRKQSNTHLYLGLFMEVTKKGQPVRDLFRIELYPDMETLWDMGRDQASANYRNFRLPHIMAYLRWMQKNLEEDKRPKLYDEITDTKMLSQLRKETLFVPDSMIYTRNKFTGKEKLVEKEFFKAYKGKHQYATNAEMIEMLKTRDRSKPFFIFEYVLSSTNKFVTVLELNSGTIAYRRYQAMSYNLKSKDVERLLD</sequence>
<proteinExistence type="predicted"/>
<dbReference type="EMBL" id="JAGHKP010000002">
    <property type="protein sequence ID" value="MBO9152228.1"/>
    <property type="molecule type" value="Genomic_DNA"/>
</dbReference>
<gene>
    <name evidence="1" type="ORF">J7I43_08400</name>
</gene>
<accession>A0ABS3YD43</accession>
<evidence type="ECO:0000313" key="1">
    <source>
        <dbReference type="EMBL" id="MBO9152228.1"/>
    </source>
</evidence>
<organism evidence="1 2">
    <name type="scientific">Chitinophaga chungangae</name>
    <dbReference type="NCBI Taxonomy" id="2821488"/>
    <lineage>
        <taxon>Bacteria</taxon>
        <taxon>Pseudomonadati</taxon>
        <taxon>Bacteroidota</taxon>
        <taxon>Chitinophagia</taxon>
        <taxon>Chitinophagales</taxon>
        <taxon>Chitinophagaceae</taxon>
        <taxon>Chitinophaga</taxon>
    </lineage>
</organism>
<reference evidence="2" key="1">
    <citation type="submission" date="2021-03" db="EMBL/GenBank/DDBJ databases">
        <title>Assistant Professor.</title>
        <authorList>
            <person name="Huq M.A."/>
        </authorList>
    </citation>
    <scope>NUCLEOTIDE SEQUENCE [LARGE SCALE GENOMIC DNA]</scope>
    <source>
        <strain evidence="2">MAH-28</strain>
    </source>
</reference>
<keyword evidence="2" id="KW-1185">Reference proteome</keyword>
<dbReference type="RefSeq" id="WP_209145225.1">
    <property type="nucleotide sequence ID" value="NZ_JAGHKP010000002.1"/>
</dbReference>
<protein>
    <submittedName>
        <fullName evidence="1">Uncharacterized protein</fullName>
    </submittedName>
</protein>
<name>A0ABS3YD43_9BACT</name>
<comment type="caution">
    <text evidence="1">The sequence shown here is derived from an EMBL/GenBank/DDBJ whole genome shotgun (WGS) entry which is preliminary data.</text>
</comment>
<evidence type="ECO:0000313" key="2">
    <source>
        <dbReference type="Proteomes" id="UP000679126"/>
    </source>
</evidence>
<dbReference type="Proteomes" id="UP000679126">
    <property type="component" value="Unassembled WGS sequence"/>
</dbReference>